<dbReference type="RefSeq" id="XP_007442366.1">
    <property type="nucleotide sequence ID" value="XM_007442304.3"/>
</dbReference>
<dbReference type="OrthoDB" id="751084at2759"/>
<dbReference type="Proteomes" id="UP000695026">
    <property type="component" value="Unplaced"/>
</dbReference>
<evidence type="ECO:0000313" key="2">
    <source>
        <dbReference type="RefSeq" id="XP_007442366.1"/>
    </source>
</evidence>
<reference evidence="2" key="1">
    <citation type="submission" date="2025-08" db="UniProtKB">
        <authorList>
            <consortium name="RefSeq"/>
        </authorList>
    </citation>
    <scope>IDENTIFICATION</scope>
    <source>
        <tissue evidence="2">Liver</tissue>
    </source>
</reference>
<organism evidence="1 2">
    <name type="scientific">Python bivittatus</name>
    <name type="common">Burmese python</name>
    <name type="synonym">Python molurus bivittatus</name>
    <dbReference type="NCBI Taxonomy" id="176946"/>
    <lineage>
        <taxon>Eukaryota</taxon>
        <taxon>Metazoa</taxon>
        <taxon>Chordata</taxon>
        <taxon>Craniata</taxon>
        <taxon>Vertebrata</taxon>
        <taxon>Euteleostomi</taxon>
        <taxon>Lepidosauria</taxon>
        <taxon>Squamata</taxon>
        <taxon>Bifurcata</taxon>
        <taxon>Unidentata</taxon>
        <taxon>Episquamata</taxon>
        <taxon>Toxicofera</taxon>
        <taxon>Serpentes</taxon>
        <taxon>Henophidia</taxon>
        <taxon>Pythonidae</taxon>
        <taxon>Python</taxon>
    </lineage>
</organism>
<gene>
    <name evidence="2" type="primary">WASHC2C</name>
</gene>
<dbReference type="KEGG" id="pbi:103052718"/>
<dbReference type="CTD" id="253725"/>
<dbReference type="AlphaFoldDB" id="A0A9F2RBH0"/>
<accession>A0A9F2RBH0</accession>
<protein>
    <submittedName>
        <fullName evidence="2">WASH complex subunit 2D</fullName>
    </submittedName>
</protein>
<proteinExistence type="predicted"/>
<name>A0A9F2RBH0_PYTBI</name>
<dbReference type="GeneID" id="103052718"/>
<keyword evidence="1" id="KW-1185">Reference proteome</keyword>
<sequence length="119" mass="13543">MHTFKDQPYIQKAFSLFKDDIFAVETVKLPVKEKMLEVNLFDDDVDIFADLAVKSKEKSTRKKMEAKSIFDEDTDDIFSPVSQSKTSVKKTTFQTVSGSKCELRTASTFEDPLNAFEGQ</sequence>
<evidence type="ECO:0000313" key="1">
    <source>
        <dbReference type="Proteomes" id="UP000695026"/>
    </source>
</evidence>